<feature type="compositionally biased region" description="Low complexity" evidence="1">
    <location>
        <begin position="120"/>
        <end position="130"/>
    </location>
</feature>
<feature type="compositionally biased region" description="Low complexity" evidence="1">
    <location>
        <begin position="188"/>
        <end position="200"/>
    </location>
</feature>
<feature type="compositionally biased region" description="Low complexity" evidence="1">
    <location>
        <begin position="52"/>
        <end position="65"/>
    </location>
</feature>
<dbReference type="Proteomes" id="UP001492380">
    <property type="component" value="Unassembled WGS sequence"/>
</dbReference>
<comment type="caution">
    <text evidence="2">The sequence shown here is derived from an EMBL/GenBank/DDBJ whole genome shotgun (WGS) entry which is preliminary data.</text>
</comment>
<protein>
    <recommendedName>
        <fullName evidence="4">Only prolin and serin are matching in the corresponding protein</fullName>
    </recommendedName>
</protein>
<evidence type="ECO:0000256" key="1">
    <source>
        <dbReference type="SAM" id="MobiDB-lite"/>
    </source>
</evidence>
<gene>
    <name evidence="2" type="ORF">HDK90DRAFT_86297</name>
</gene>
<evidence type="ECO:0000313" key="3">
    <source>
        <dbReference type="Proteomes" id="UP001492380"/>
    </source>
</evidence>
<feature type="region of interest" description="Disordered" evidence="1">
    <location>
        <begin position="303"/>
        <end position="326"/>
    </location>
</feature>
<name>A0ABR1YAY4_9PEZI</name>
<feature type="compositionally biased region" description="Polar residues" evidence="1">
    <location>
        <begin position="27"/>
        <end position="43"/>
    </location>
</feature>
<dbReference type="EMBL" id="JBBWRZ010000012">
    <property type="protein sequence ID" value="KAK8224605.1"/>
    <property type="molecule type" value="Genomic_DNA"/>
</dbReference>
<feature type="region of interest" description="Disordered" evidence="1">
    <location>
        <begin position="1"/>
        <end position="99"/>
    </location>
</feature>
<evidence type="ECO:0000313" key="2">
    <source>
        <dbReference type="EMBL" id="KAK8224605.1"/>
    </source>
</evidence>
<feature type="region of interest" description="Disordered" evidence="1">
    <location>
        <begin position="113"/>
        <end position="226"/>
    </location>
</feature>
<keyword evidence="3" id="KW-1185">Reference proteome</keyword>
<organism evidence="2 3">
    <name type="scientific">Phyllosticta capitalensis</name>
    <dbReference type="NCBI Taxonomy" id="121624"/>
    <lineage>
        <taxon>Eukaryota</taxon>
        <taxon>Fungi</taxon>
        <taxon>Dikarya</taxon>
        <taxon>Ascomycota</taxon>
        <taxon>Pezizomycotina</taxon>
        <taxon>Dothideomycetes</taxon>
        <taxon>Dothideomycetes incertae sedis</taxon>
        <taxon>Botryosphaeriales</taxon>
        <taxon>Phyllostictaceae</taxon>
        <taxon>Phyllosticta</taxon>
    </lineage>
</organism>
<sequence length="505" mass="55081">MHDMKPLLLPTMVAARSPQTDEDRNAESGQSTSECSTPQSSVFSAYGHARHPSSISSISSSPPSSYEHLENMTSSTKLPRLPEDPMEEPVRSDVDDDDEDDYQKLASWCLCSVTDGCPHSTRTNSSSTTSLAQTPSYEFDDEAESRPLSRRRKSGESPGIASRFPSLTRRWKERSKTISSPSRENARSTRSSRASSMTGSVVQASLNSSETELPCSDDKIPPPTCPDEALRKTLQVDPIDRKALASTPLLPPVMVAQRASDETLYQSPLQSPTVADPNASFSAMNSPLGTPQAPFVQTPPLSTRPSVASFRHGRPSVSVPSADIPPMTISDDGDVEDEWSVVLGHANFSISPEPYMPDVCDAPALRELAANWERARCNYTKHQVRTGEHFGVTSKTYKLTEQKWAGIDRQWKRCYDRASDEAGLLADAAVSEPPPVMTLVSLEDPKKPGQFPQLGDEDIVGPMVQIAARNMQQSPKKKAALVKFFNDIKFPGAFLGRSPAVSAAK</sequence>
<evidence type="ECO:0008006" key="4">
    <source>
        <dbReference type="Google" id="ProtNLM"/>
    </source>
</evidence>
<accession>A0ABR1YAY4</accession>
<proteinExistence type="predicted"/>
<feature type="compositionally biased region" description="Basic and acidic residues" evidence="1">
    <location>
        <begin position="80"/>
        <end position="93"/>
    </location>
</feature>
<reference evidence="2 3" key="1">
    <citation type="submission" date="2024-04" db="EMBL/GenBank/DDBJ databases">
        <title>Phyllosticta paracitricarpa is synonymous to the EU quarantine fungus P. citricarpa based on phylogenomic analyses.</title>
        <authorList>
            <consortium name="Lawrence Berkeley National Laboratory"/>
            <person name="Van Ingen-Buijs V.A."/>
            <person name="Van Westerhoven A.C."/>
            <person name="Haridas S."/>
            <person name="Skiadas P."/>
            <person name="Martin F."/>
            <person name="Groenewald J.Z."/>
            <person name="Crous P.W."/>
            <person name="Seidl M.F."/>
        </authorList>
    </citation>
    <scope>NUCLEOTIDE SEQUENCE [LARGE SCALE GENOMIC DNA]</scope>
    <source>
        <strain evidence="2 3">CBS 123374</strain>
    </source>
</reference>
<feature type="compositionally biased region" description="Polar residues" evidence="1">
    <location>
        <begin position="201"/>
        <end position="211"/>
    </location>
</feature>